<evidence type="ECO:0000256" key="2">
    <source>
        <dbReference type="SAM" id="Phobius"/>
    </source>
</evidence>
<dbReference type="RefSeq" id="WP_190024633.1">
    <property type="nucleotide sequence ID" value="NZ_BMUT01000014.1"/>
</dbReference>
<dbReference type="EMBL" id="BMUT01000014">
    <property type="protein sequence ID" value="GGY02727.1"/>
    <property type="molecule type" value="Genomic_DNA"/>
</dbReference>
<protein>
    <recommendedName>
        <fullName evidence="5">CU044_5270 family protein</fullName>
    </recommendedName>
</protein>
<comment type="caution">
    <text evidence="3">The sequence shown here is derived from an EMBL/GenBank/DDBJ whole genome shotgun (WGS) entry which is preliminary data.</text>
</comment>
<proteinExistence type="predicted"/>
<name>A0ABQ2Z453_9ACTN</name>
<keyword evidence="2" id="KW-0812">Transmembrane</keyword>
<keyword evidence="2" id="KW-0472">Membrane</keyword>
<accession>A0ABQ2Z453</accession>
<keyword evidence="2" id="KW-1133">Transmembrane helix</keyword>
<sequence length="384" mass="39661">MNTTPRRRPLHGSEETERLGLTDLLPPPPVPGLNPDRELLLKEALLRKAATDAPRGSLAARASRLRPPRRLAVRVMAPAVACALAVGGIVAVNLADTSGRGAPAVPGRDGADRTPEATRLLDRIALAAAAAPQPTVRADQFVYVESKVAYAAQSAAGGSVAMAPVRTRQVWLSADGSRPGLLREEGRADAPLGGDDAPVYALDGPGATPRPTTLRKGPSISDPTHQYVASLPTDPDALLKLIYDETRGGGRAPAPASASDPASDPDRDSDQRAFAAIGDLLAETWAPPRVSAALYKAAAKIPGVTVVRSVADAAGREGIAVARTAHGRQTQWVFDRNTYAFLGERTVLTEAGDAGPAGTVVGTSAVLTKAAVGRVGEIPASVAQ</sequence>
<evidence type="ECO:0000313" key="3">
    <source>
        <dbReference type="EMBL" id="GGY02727.1"/>
    </source>
</evidence>
<feature type="compositionally biased region" description="Basic and acidic residues" evidence="1">
    <location>
        <begin position="11"/>
        <end position="20"/>
    </location>
</feature>
<feature type="transmembrane region" description="Helical" evidence="2">
    <location>
        <begin position="71"/>
        <end position="95"/>
    </location>
</feature>
<feature type="compositionally biased region" description="Basic residues" evidence="1">
    <location>
        <begin position="1"/>
        <end position="10"/>
    </location>
</feature>
<feature type="region of interest" description="Disordered" evidence="1">
    <location>
        <begin position="248"/>
        <end position="269"/>
    </location>
</feature>
<feature type="region of interest" description="Disordered" evidence="1">
    <location>
        <begin position="1"/>
        <end position="35"/>
    </location>
</feature>
<evidence type="ECO:0008006" key="5">
    <source>
        <dbReference type="Google" id="ProtNLM"/>
    </source>
</evidence>
<dbReference type="InterPro" id="IPR047789">
    <property type="entry name" value="CU044_5270-like"/>
</dbReference>
<evidence type="ECO:0000256" key="1">
    <source>
        <dbReference type="SAM" id="MobiDB-lite"/>
    </source>
</evidence>
<keyword evidence="4" id="KW-1185">Reference proteome</keyword>
<dbReference type="Proteomes" id="UP000659223">
    <property type="component" value="Unassembled WGS sequence"/>
</dbReference>
<gene>
    <name evidence="3" type="ORF">GCM10010324_57140</name>
</gene>
<reference evidence="4" key="1">
    <citation type="journal article" date="2019" name="Int. J. Syst. Evol. Microbiol.">
        <title>The Global Catalogue of Microorganisms (GCM) 10K type strain sequencing project: providing services to taxonomists for standard genome sequencing and annotation.</title>
        <authorList>
            <consortium name="The Broad Institute Genomics Platform"/>
            <consortium name="The Broad Institute Genome Sequencing Center for Infectious Disease"/>
            <person name="Wu L."/>
            <person name="Ma J."/>
        </authorList>
    </citation>
    <scope>NUCLEOTIDE SEQUENCE [LARGE SCALE GENOMIC DNA]</scope>
    <source>
        <strain evidence="4">JCM 4586</strain>
    </source>
</reference>
<evidence type="ECO:0000313" key="4">
    <source>
        <dbReference type="Proteomes" id="UP000659223"/>
    </source>
</evidence>
<dbReference type="NCBIfam" id="NF038083">
    <property type="entry name" value="CU044_5270_fam"/>
    <property type="match status" value="1"/>
</dbReference>
<organism evidence="3 4">
    <name type="scientific">Streptomyces hiroshimensis</name>
    <dbReference type="NCBI Taxonomy" id="66424"/>
    <lineage>
        <taxon>Bacteria</taxon>
        <taxon>Bacillati</taxon>
        <taxon>Actinomycetota</taxon>
        <taxon>Actinomycetes</taxon>
        <taxon>Kitasatosporales</taxon>
        <taxon>Streptomycetaceae</taxon>
        <taxon>Streptomyces</taxon>
    </lineage>
</organism>
<feature type="region of interest" description="Disordered" evidence="1">
    <location>
        <begin position="204"/>
        <end position="229"/>
    </location>
</feature>
<feature type="compositionally biased region" description="Low complexity" evidence="1">
    <location>
        <begin position="252"/>
        <end position="262"/>
    </location>
</feature>